<dbReference type="Proteomes" id="UP000256695">
    <property type="component" value="Unassembled WGS sequence"/>
</dbReference>
<comment type="subcellular location">
    <subcellularLocation>
        <location evidence="15">Cell inner membrane</location>
        <topology evidence="15">Multi-pass membrane protein</topology>
    </subcellularLocation>
    <subcellularLocation>
        <location evidence="1">Cell membrane</location>
        <topology evidence="1">Multi-pass membrane protein</topology>
    </subcellularLocation>
</comment>
<dbReference type="InterPro" id="IPR003373">
    <property type="entry name" value="Fe2_transport_prot-B"/>
</dbReference>
<evidence type="ECO:0000256" key="16">
    <source>
        <dbReference type="SAM" id="Coils"/>
    </source>
</evidence>
<feature type="transmembrane region" description="Helical" evidence="15">
    <location>
        <begin position="656"/>
        <end position="677"/>
    </location>
</feature>
<organism evidence="18 19">
    <name type="scientific">Helicobacter anseris</name>
    <dbReference type="NCBI Taxonomy" id="375926"/>
    <lineage>
        <taxon>Bacteria</taxon>
        <taxon>Pseudomonadati</taxon>
        <taxon>Campylobacterota</taxon>
        <taxon>Epsilonproteobacteria</taxon>
        <taxon>Campylobacterales</taxon>
        <taxon>Helicobacteraceae</taxon>
        <taxon>Helicobacter</taxon>
    </lineage>
</organism>
<evidence type="ECO:0000256" key="2">
    <source>
        <dbReference type="ARBA" id="ARBA00022448"/>
    </source>
</evidence>
<dbReference type="Gene3D" id="3.40.50.300">
    <property type="entry name" value="P-loop containing nucleotide triphosphate hydrolases"/>
    <property type="match status" value="1"/>
</dbReference>
<dbReference type="SUPFAM" id="SSF52540">
    <property type="entry name" value="P-loop containing nucleoside triphosphate hydrolases"/>
    <property type="match status" value="1"/>
</dbReference>
<dbReference type="InterPro" id="IPR027417">
    <property type="entry name" value="P-loop_NTPase"/>
</dbReference>
<comment type="similarity">
    <text evidence="15">Belongs to the TRAFAC class TrmE-Era-EngA-EngB-Septin-like GTPase superfamily. FeoB GTPase (TC 9.A.8) family.</text>
</comment>
<feature type="transmembrane region" description="Helical" evidence="15">
    <location>
        <begin position="398"/>
        <end position="421"/>
    </location>
</feature>
<dbReference type="GO" id="GO:0015093">
    <property type="term" value="F:ferrous iron transmembrane transporter activity"/>
    <property type="evidence" value="ECO:0007669"/>
    <property type="project" value="UniProtKB-UniRule"/>
</dbReference>
<reference evidence="18 19" key="1">
    <citation type="submission" date="2018-04" db="EMBL/GenBank/DDBJ databases">
        <title>Novel Campyloabacter and Helicobacter Species and Strains.</title>
        <authorList>
            <person name="Mannion A.J."/>
            <person name="Shen Z."/>
            <person name="Fox J.G."/>
        </authorList>
    </citation>
    <scope>NUCLEOTIDE SEQUENCE [LARGE SCALE GENOMIC DNA]</scope>
    <source>
        <strain evidence="18 19">MIT 04-9362</strain>
    </source>
</reference>
<evidence type="ECO:0000256" key="13">
    <source>
        <dbReference type="PIRSR" id="PIRSR603373-1"/>
    </source>
</evidence>
<feature type="transmembrane region" description="Helical" evidence="15">
    <location>
        <begin position="530"/>
        <end position="545"/>
    </location>
</feature>
<keyword evidence="11 15" id="KW-0472">Membrane</keyword>
<dbReference type="GO" id="GO:0046872">
    <property type="term" value="F:metal ion binding"/>
    <property type="evidence" value="ECO:0007669"/>
    <property type="project" value="UniProtKB-KW"/>
</dbReference>
<keyword evidence="7 15" id="KW-1133">Transmembrane helix</keyword>
<dbReference type="AlphaFoldDB" id="A0A3D8JAP2"/>
<keyword evidence="6 13" id="KW-0547">Nucleotide-binding</keyword>
<name>A0A3D8JAP2_9HELI</name>
<evidence type="ECO:0000256" key="9">
    <source>
        <dbReference type="ARBA" id="ARBA00023065"/>
    </source>
</evidence>
<evidence type="ECO:0000313" key="19">
    <source>
        <dbReference type="Proteomes" id="UP000256695"/>
    </source>
</evidence>
<evidence type="ECO:0000256" key="7">
    <source>
        <dbReference type="ARBA" id="ARBA00022989"/>
    </source>
</evidence>
<keyword evidence="8 15" id="KW-0408">Iron</keyword>
<dbReference type="PANTHER" id="PTHR43185:SF1">
    <property type="entry name" value="FE(2+) TRANSPORTER FEOB"/>
    <property type="match status" value="1"/>
</dbReference>
<keyword evidence="19" id="KW-1185">Reference proteome</keyword>
<dbReference type="InterPro" id="IPR011640">
    <property type="entry name" value="Fe2_transport_prot_B_C"/>
</dbReference>
<evidence type="ECO:0000259" key="17">
    <source>
        <dbReference type="PROSITE" id="PS51711"/>
    </source>
</evidence>
<dbReference type="OrthoDB" id="9809127at2"/>
<feature type="transmembrane region" description="Helical" evidence="15">
    <location>
        <begin position="689"/>
        <end position="711"/>
    </location>
</feature>
<dbReference type="NCBIfam" id="TIGR00231">
    <property type="entry name" value="small_GTP"/>
    <property type="match status" value="1"/>
</dbReference>
<feature type="transmembrane region" description="Helical" evidence="15">
    <location>
        <begin position="612"/>
        <end position="636"/>
    </location>
</feature>
<feature type="binding site" evidence="14">
    <location>
        <position position="24"/>
    </location>
    <ligand>
        <name>Mg(2+)</name>
        <dbReference type="ChEBI" id="CHEBI:18420"/>
        <label>2</label>
    </ligand>
</feature>
<evidence type="ECO:0000313" key="18">
    <source>
        <dbReference type="EMBL" id="RDU74557.1"/>
    </source>
</evidence>
<sequence length="721" mass="81469">MQTITIALVGQPNVGKTSLINNLSGAHLKVGNFTGVTVEKAQASLIYKNTQIIIIDLPGTYALNDFTLEEQITKDFLQTQNYDIILNVVDSTNLERNLVLSSEIFALKKKTIIALNMFDEAQKESIQINEHLLSEILGVPCIPTTATSNQNHKILLDTILEVFEKPFYAPKRFYNNHIEEQITNIQNFLTQKQYLEIKNFIQQTNPHYNLRDIAILLLSQEKNIYAFLHDKPSYFEINMHIQKSLSELFKYTQEKNIQNIFKFDAISFARGASKEASSQKNTHISRTKKLDSIFLNQYLGIPIFLLFMFILFELTFFAGGFLKDLLENALDSFGDFAKTMIQHEEIASLVGDGIIKGVGAVISFLPLIAILYFGISLLEGTGYMSRVAFLLDGIFHKFGLHGKSFIPLVTGFGCSVPAYMATRTLQNKNERMITLFLIGFMSCSARLPIYVLFIGAFFPDKYAGIILFGVYIFGAIIALILAKVLKLTVFAGNNEPFVMEMPKYRFPSYKIVWFSIWTKVIMYLKKAGTFILFGSILIWFASQYPKNPQIQQIYNQQIMQIQHSNLSKEEQDEKILNLENQRDELLLKQSYSGKIGMLLEPIFTPMGFDWRLSVSLVTGFAAKEVVVSTLGVLYALGNSQDASSQDLQTAIKNSVSMPSAIAFLIFIVFYMPCFAATITFGREAGGLKFVIGLFAFTTLTAYILACIGYYLSNYLLFFFAT</sequence>
<dbReference type="Pfam" id="PF07664">
    <property type="entry name" value="FeoB_C"/>
    <property type="match status" value="1"/>
</dbReference>
<evidence type="ECO:0000256" key="10">
    <source>
        <dbReference type="ARBA" id="ARBA00023134"/>
    </source>
</evidence>
<dbReference type="InterPro" id="IPR050860">
    <property type="entry name" value="FeoB_GTPase"/>
</dbReference>
<dbReference type="InterPro" id="IPR030389">
    <property type="entry name" value="G_FEOB_dom"/>
</dbReference>
<dbReference type="GO" id="GO:0005525">
    <property type="term" value="F:GTP binding"/>
    <property type="evidence" value="ECO:0007669"/>
    <property type="project" value="UniProtKB-KW"/>
</dbReference>
<evidence type="ECO:0000256" key="1">
    <source>
        <dbReference type="ARBA" id="ARBA00004651"/>
    </source>
</evidence>
<keyword evidence="10 13" id="KW-0342">GTP-binding</keyword>
<feature type="binding site" evidence="13">
    <location>
        <begin position="116"/>
        <end position="119"/>
    </location>
    <ligand>
        <name>GTP</name>
        <dbReference type="ChEBI" id="CHEBI:37565"/>
        <label>4</label>
    </ligand>
</feature>
<keyword evidence="2 15" id="KW-0813">Transport</keyword>
<feature type="coiled-coil region" evidence="16">
    <location>
        <begin position="561"/>
        <end position="588"/>
    </location>
</feature>
<dbReference type="InterPro" id="IPR011642">
    <property type="entry name" value="Gate_dom"/>
</dbReference>
<keyword evidence="3" id="KW-1003">Cell membrane</keyword>
<dbReference type="NCBIfam" id="TIGR00437">
    <property type="entry name" value="feoB"/>
    <property type="match status" value="1"/>
</dbReference>
<feature type="binding site" evidence="14">
    <location>
        <position position="25"/>
    </location>
    <ligand>
        <name>Mg(2+)</name>
        <dbReference type="ChEBI" id="CHEBI:18420"/>
        <label>2</label>
    </ligand>
</feature>
<comment type="caution">
    <text evidence="18">The sequence shown here is derived from an EMBL/GenBank/DDBJ whole genome shotgun (WGS) entry which is preliminary data.</text>
</comment>
<dbReference type="Pfam" id="PF07670">
    <property type="entry name" value="Gate"/>
    <property type="match status" value="2"/>
</dbReference>
<dbReference type="InterPro" id="IPR005225">
    <property type="entry name" value="Small_GTP-bd"/>
</dbReference>
<dbReference type="EMBL" id="NXLX01000001">
    <property type="protein sequence ID" value="RDU74557.1"/>
    <property type="molecule type" value="Genomic_DNA"/>
</dbReference>
<protein>
    <recommendedName>
        <fullName evidence="12 15">Ferrous iron transport protein B</fullName>
    </recommendedName>
</protein>
<evidence type="ECO:0000256" key="8">
    <source>
        <dbReference type="ARBA" id="ARBA00023004"/>
    </source>
</evidence>
<feature type="transmembrane region" description="Helical" evidence="15">
    <location>
        <begin position="464"/>
        <end position="485"/>
    </location>
</feature>
<gene>
    <name evidence="18" type="primary">feoB</name>
    <name evidence="18" type="ORF">CQA57_00470</name>
</gene>
<evidence type="ECO:0000256" key="3">
    <source>
        <dbReference type="ARBA" id="ARBA00022475"/>
    </source>
</evidence>
<feature type="binding site" evidence="13">
    <location>
        <begin position="56"/>
        <end position="59"/>
    </location>
    <ligand>
        <name>GTP</name>
        <dbReference type="ChEBI" id="CHEBI:37565"/>
        <label>3</label>
    </ligand>
</feature>
<keyword evidence="14" id="KW-0460">Magnesium</keyword>
<keyword evidence="14" id="KW-0479">Metal-binding</keyword>
<feature type="binding site" evidence="14">
    <location>
        <position position="21"/>
    </location>
    <ligand>
        <name>Mg(2+)</name>
        <dbReference type="ChEBI" id="CHEBI:18420"/>
        <label>2</label>
    </ligand>
</feature>
<feature type="transmembrane region" description="Helical" evidence="15">
    <location>
        <begin position="433"/>
        <end position="458"/>
    </location>
</feature>
<feature type="domain" description="FeoB-type G" evidence="17">
    <location>
        <begin position="3"/>
        <end position="165"/>
    </location>
</feature>
<keyword evidence="4 15" id="KW-0410">Iron transport</keyword>
<dbReference type="RefSeq" id="WP_115578266.1">
    <property type="nucleotide sequence ID" value="NZ_NXLX01000001.1"/>
</dbReference>
<feature type="transmembrane region" description="Helical" evidence="15">
    <location>
        <begin position="298"/>
        <end position="322"/>
    </location>
</feature>
<feature type="binding site" evidence="13">
    <location>
        <begin position="10"/>
        <end position="17"/>
    </location>
    <ligand>
        <name>GTP</name>
        <dbReference type="ChEBI" id="CHEBI:37565"/>
        <label>1</label>
    </ligand>
</feature>
<keyword evidence="9" id="KW-0406">Ion transport</keyword>
<dbReference type="CDD" id="cd01879">
    <property type="entry name" value="FeoB"/>
    <property type="match status" value="1"/>
</dbReference>
<accession>A0A3D8JAP2</accession>
<dbReference type="GO" id="GO:0005886">
    <property type="term" value="C:plasma membrane"/>
    <property type="evidence" value="ECO:0007669"/>
    <property type="project" value="UniProtKB-SubCell"/>
</dbReference>
<evidence type="ECO:0000256" key="14">
    <source>
        <dbReference type="PIRSR" id="PIRSR603373-2"/>
    </source>
</evidence>
<evidence type="ECO:0000256" key="15">
    <source>
        <dbReference type="RuleBase" id="RU362098"/>
    </source>
</evidence>
<dbReference type="PROSITE" id="PS51711">
    <property type="entry name" value="G_FEOB"/>
    <property type="match status" value="1"/>
</dbReference>
<evidence type="ECO:0000256" key="11">
    <source>
        <dbReference type="ARBA" id="ARBA00023136"/>
    </source>
</evidence>
<keyword evidence="16" id="KW-0175">Coiled coil</keyword>
<feature type="transmembrane region" description="Helical" evidence="15">
    <location>
        <begin position="358"/>
        <end position="378"/>
    </location>
</feature>
<feature type="binding site" evidence="13">
    <location>
        <begin position="35"/>
        <end position="39"/>
    </location>
    <ligand>
        <name>GTP</name>
        <dbReference type="ChEBI" id="CHEBI:37565"/>
        <label>2</label>
    </ligand>
</feature>
<comment type="function">
    <text evidence="15">Probable transporter of a GTP-driven Fe(2+) uptake system.</text>
</comment>
<dbReference type="PANTHER" id="PTHR43185">
    <property type="entry name" value="FERROUS IRON TRANSPORT PROTEIN B"/>
    <property type="match status" value="1"/>
</dbReference>
<evidence type="ECO:0000256" key="6">
    <source>
        <dbReference type="ARBA" id="ARBA00022741"/>
    </source>
</evidence>
<evidence type="ECO:0000256" key="4">
    <source>
        <dbReference type="ARBA" id="ARBA00022496"/>
    </source>
</evidence>
<evidence type="ECO:0000256" key="5">
    <source>
        <dbReference type="ARBA" id="ARBA00022692"/>
    </source>
</evidence>
<proteinExistence type="inferred from homology"/>
<evidence type="ECO:0000256" key="12">
    <source>
        <dbReference type="NCBIfam" id="TIGR00437"/>
    </source>
</evidence>
<keyword evidence="5 15" id="KW-0812">Transmembrane</keyword>
<dbReference type="Pfam" id="PF02421">
    <property type="entry name" value="FeoB_N"/>
    <property type="match status" value="1"/>
</dbReference>